<organism evidence="1 2">
    <name type="scientific">Streptomyces filamentosus</name>
    <name type="common">Streptomyces roseosporus</name>
    <dbReference type="NCBI Taxonomy" id="67294"/>
    <lineage>
        <taxon>Bacteria</taxon>
        <taxon>Bacillati</taxon>
        <taxon>Actinomycetota</taxon>
        <taxon>Actinomycetes</taxon>
        <taxon>Kitasatosporales</taxon>
        <taxon>Streptomycetaceae</taxon>
        <taxon>Streptomyces</taxon>
    </lineage>
</organism>
<gene>
    <name evidence="1" type="ORF">GCM10017667_68170</name>
</gene>
<dbReference type="Proteomes" id="UP000632849">
    <property type="component" value="Unassembled WGS sequence"/>
</dbReference>
<sequence>MHDRPTPSSLAALTSHSRCSRYERGGGRCYRPTQRADGWCGTCAGFRRPQKPIAPADPCPAAPSARELVTAATDRLPLASDEAHDPQLGVTRSAIERYCAAHGGDRATAEAEIRSLLENLIATGTHQRVEGGAWRMLAREGFSLLLSPDAACVLGYGTAHRDRTYAQVKAGVPSRSRSRRRTDKGWVLALQDGLPVRFTTLVLRRFAQDVLRTEFTRSTGKKVVEAAYSRSTHVRPDLPSNHAGRRRATDEDGLRWHFAYEPGERPAVIHLSWEPGCGPQAPAQEGGS</sequence>
<comment type="caution">
    <text evidence="1">The sequence shown here is derived from an EMBL/GenBank/DDBJ whole genome shotgun (WGS) entry which is preliminary data.</text>
</comment>
<dbReference type="AlphaFoldDB" id="A0A919BW76"/>
<keyword evidence="2" id="KW-1185">Reference proteome</keyword>
<accession>A0A919BW76</accession>
<dbReference type="RefSeq" id="WP_190044166.1">
    <property type="nucleotide sequence ID" value="NZ_BNBE01000003.1"/>
</dbReference>
<reference evidence="1" key="2">
    <citation type="submission" date="2020-09" db="EMBL/GenBank/DDBJ databases">
        <authorList>
            <person name="Sun Q."/>
            <person name="Ohkuma M."/>
        </authorList>
    </citation>
    <scope>NUCLEOTIDE SEQUENCE</scope>
    <source>
        <strain evidence="1">JCM 4122</strain>
    </source>
</reference>
<name>A0A919BW76_STRFL</name>
<reference evidence="1" key="1">
    <citation type="journal article" date="2014" name="Int. J. Syst. Evol. Microbiol.">
        <title>Complete genome sequence of Corynebacterium casei LMG S-19264T (=DSM 44701T), isolated from a smear-ripened cheese.</title>
        <authorList>
            <consortium name="US DOE Joint Genome Institute (JGI-PGF)"/>
            <person name="Walter F."/>
            <person name="Albersmeier A."/>
            <person name="Kalinowski J."/>
            <person name="Ruckert C."/>
        </authorList>
    </citation>
    <scope>NUCLEOTIDE SEQUENCE</scope>
    <source>
        <strain evidence="1">JCM 4122</strain>
    </source>
</reference>
<evidence type="ECO:0000313" key="2">
    <source>
        <dbReference type="Proteomes" id="UP000632849"/>
    </source>
</evidence>
<evidence type="ECO:0000313" key="1">
    <source>
        <dbReference type="EMBL" id="GHG22588.1"/>
    </source>
</evidence>
<dbReference type="EMBL" id="BNBE01000003">
    <property type="protein sequence ID" value="GHG22588.1"/>
    <property type="molecule type" value="Genomic_DNA"/>
</dbReference>
<protein>
    <submittedName>
        <fullName evidence="1">Uncharacterized protein</fullName>
    </submittedName>
</protein>
<proteinExistence type="predicted"/>